<dbReference type="SUPFAM" id="SSF51126">
    <property type="entry name" value="Pectin lyase-like"/>
    <property type="match status" value="1"/>
</dbReference>
<dbReference type="Pfam" id="PF00295">
    <property type="entry name" value="Glyco_hydro_28"/>
    <property type="match status" value="1"/>
</dbReference>
<proteinExistence type="inferred from homology"/>
<sequence>MQGQNNRHGSDEIILRLSVSVIFLCFGLVNGQNFSVLDFDATGDGQTDDSNAFVKTWNAACGGGGDISILLIPAGRTFLIQPIVFNGPCRSSNTKVQLEGIVVAPSNKEVWSNTNSRMWIKFSAVLGLVIVGSGTINGRGSSFWEVRQHLKASQRPTSLHISKCDNLIISGITSIDSPKNHISIAACTNVVVSNIGLFAPEDSPNTDGIDISRSTN</sequence>
<evidence type="ECO:0000256" key="3">
    <source>
        <dbReference type="ARBA" id="ARBA00022512"/>
    </source>
</evidence>
<evidence type="ECO:0000313" key="11">
    <source>
        <dbReference type="Proteomes" id="UP000823674"/>
    </source>
</evidence>
<evidence type="ECO:0008006" key="12">
    <source>
        <dbReference type="Google" id="ProtNLM"/>
    </source>
</evidence>
<feature type="non-terminal residue" evidence="10">
    <location>
        <position position="216"/>
    </location>
</feature>
<evidence type="ECO:0000256" key="7">
    <source>
        <dbReference type="ARBA" id="ARBA00023316"/>
    </source>
</evidence>
<reference evidence="10 11" key="1">
    <citation type="submission" date="2021-03" db="EMBL/GenBank/DDBJ databases">
        <authorList>
            <person name="King G.J."/>
            <person name="Bancroft I."/>
            <person name="Baten A."/>
            <person name="Bloomfield J."/>
            <person name="Borpatragohain P."/>
            <person name="He Z."/>
            <person name="Irish N."/>
            <person name="Irwin J."/>
            <person name="Liu K."/>
            <person name="Mauleon R.P."/>
            <person name="Moore J."/>
            <person name="Morris R."/>
            <person name="Ostergaard L."/>
            <person name="Wang B."/>
            <person name="Wells R."/>
        </authorList>
    </citation>
    <scope>NUCLEOTIDE SEQUENCE [LARGE SCALE GENOMIC DNA]</scope>
    <source>
        <strain evidence="10">R-o-18</strain>
        <tissue evidence="10">Leaf</tissue>
    </source>
</reference>
<evidence type="ECO:0000256" key="8">
    <source>
        <dbReference type="RuleBase" id="RU361169"/>
    </source>
</evidence>
<keyword evidence="6 8" id="KW-0326">Glycosidase</keyword>
<comment type="subcellular location">
    <subcellularLocation>
        <location evidence="1">Secreted</location>
        <location evidence="1">Cell wall</location>
    </subcellularLocation>
</comment>
<keyword evidence="3" id="KW-0134">Cell wall</keyword>
<keyword evidence="9" id="KW-0812">Transmembrane</keyword>
<feature type="transmembrane region" description="Helical" evidence="9">
    <location>
        <begin position="12"/>
        <end position="29"/>
    </location>
</feature>
<gene>
    <name evidence="10" type="primary">A03p069820.1_BraROA</name>
    <name evidence="10" type="ORF">IGI04_013851</name>
</gene>
<comment type="similarity">
    <text evidence="2 8">Belongs to the glycosyl hydrolase 28 family.</text>
</comment>
<keyword evidence="7" id="KW-0961">Cell wall biogenesis/degradation</keyword>
<dbReference type="Proteomes" id="UP000823674">
    <property type="component" value="Chromosome A03"/>
</dbReference>
<name>A0ABQ7NA13_BRACM</name>
<keyword evidence="4" id="KW-0964">Secreted</keyword>
<comment type="caution">
    <text evidence="10">The sequence shown here is derived from an EMBL/GenBank/DDBJ whole genome shotgun (WGS) entry which is preliminary data.</text>
</comment>
<keyword evidence="5 8" id="KW-0378">Hydrolase</keyword>
<accession>A0ABQ7NA13</accession>
<protein>
    <recommendedName>
        <fullName evidence="12">Pectate lyase superfamily protein domain-containing protein</fullName>
    </recommendedName>
</protein>
<evidence type="ECO:0000256" key="4">
    <source>
        <dbReference type="ARBA" id="ARBA00022525"/>
    </source>
</evidence>
<dbReference type="InterPro" id="IPR011050">
    <property type="entry name" value="Pectin_lyase_fold/virulence"/>
</dbReference>
<dbReference type="Gene3D" id="2.160.20.10">
    <property type="entry name" value="Single-stranded right-handed beta-helix, Pectin lyase-like"/>
    <property type="match status" value="1"/>
</dbReference>
<dbReference type="InterPro" id="IPR012334">
    <property type="entry name" value="Pectin_lyas_fold"/>
</dbReference>
<evidence type="ECO:0000256" key="5">
    <source>
        <dbReference type="ARBA" id="ARBA00022801"/>
    </source>
</evidence>
<evidence type="ECO:0000256" key="6">
    <source>
        <dbReference type="ARBA" id="ARBA00023295"/>
    </source>
</evidence>
<evidence type="ECO:0000313" key="10">
    <source>
        <dbReference type="EMBL" id="KAG5407732.1"/>
    </source>
</evidence>
<evidence type="ECO:0000256" key="9">
    <source>
        <dbReference type="SAM" id="Phobius"/>
    </source>
</evidence>
<organism evidence="10 11">
    <name type="scientific">Brassica rapa subsp. trilocularis</name>
    <dbReference type="NCBI Taxonomy" id="1813537"/>
    <lineage>
        <taxon>Eukaryota</taxon>
        <taxon>Viridiplantae</taxon>
        <taxon>Streptophyta</taxon>
        <taxon>Embryophyta</taxon>
        <taxon>Tracheophyta</taxon>
        <taxon>Spermatophyta</taxon>
        <taxon>Magnoliopsida</taxon>
        <taxon>eudicotyledons</taxon>
        <taxon>Gunneridae</taxon>
        <taxon>Pentapetalae</taxon>
        <taxon>rosids</taxon>
        <taxon>malvids</taxon>
        <taxon>Brassicales</taxon>
        <taxon>Brassicaceae</taxon>
        <taxon>Brassiceae</taxon>
        <taxon>Brassica</taxon>
    </lineage>
</organism>
<keyword evidence="11" id="KW-1185">Reference proteome</keyword>
<keyword evidence="9" id="KW-1133">Transmembrane helix</keyword>
<dbReference type="PANTHER" id="PTHR31375">
    <property type="match status" value="1"/>
</dbReference>
<evidence type="ECO:0000256" key="1">
    <source>
        <dbReference type="ARBA" id="ARBA00004191"/>
    </source>
</evidence>
<evidence type="ECO:0000256" key="2">
    <source>
        <dbReference type="ARBA" id="ARBA00008834"/>
    </source>
</evidence>
<dbReference type="EMBL" id="JADBGQ010000003">
    <property type="protein sequence ID" value="KAG5407732.1"/>
    <property type="molecule type" value="Genomic_DNA"/>
</dbReference>
<keyword evidence="9" id="KW-0472">Membrane</keyword>
<dbReference type="InterPro" id="IPR000743">
    <property type="entry name" value="Glyco_hydro_28"/>
</dbReference>